<protein>
    <recommendedName>
        <fullName evidence="3">Dystroglycan-type cadherin-like domain-containing protein</fullName>
    </recommendedName>
</protein>
<dbReference type="RefSeq" id="WP_127786162.1">
    <property type="nucleotide sequence ID" value="NZ_SACL01000001.1"/>
</dbReference>
<dbReference type="Gene3D" id="2.60.40.10">
    <property type="entry name" value="Immunoglobulins"/>
    <property type="match status" value="6"/>
</dbReference>
<feature type="domain" description="Dystroglycan-type cadherin-like" evidence="3">
    <location>
        <begin position="301"/>
        <end position="403"/>
    </location>
</feature>
<dbReference type="PANTHER" id="PTHR38340:SF1">
    <property type="entry name" value="S-LAYER PROTEIN"/>
    <property type="match status" value="1"/>
</dbReference>
<evidence type="ECO:0000256" key="1">
    <source>
        <dbReference type="ARBA" id="ARBA00004613"/>
    </source>
</evidence>
<feature type="domain" description="Dystroglycan-type cadherin-like" evidence="3">
    <location>
        <begin position="203"/>
        <end position="300"/>
    </location>
</feature>
<sequence length="1639" mass="168823">MSTQAPFLSTPPMDRVLQQSGNYAFRIFNFTDYDTPDLTYTATLGDGGALPGWISFDPALQRFAVSPPDGFLGTLDIRVTASDGTDSASGDFTLQITPANSPPVLVQPLPNRDAVTGEQFDFRLPDGTFADADEPNLFYTATLADGGALPGWLSFNSGTGLFEGTPPNGQTGEYNIVVTATDGIASASGGFHLSVRSSNAAPQASPLPAQAVAEETPWAFTLPANAFTDPDSSGLVYRAALADGMPLPGWLSFDPQTRSFSGTPGRDFTGSLIIAVTADDGSRVATSTFLLTVTNVEDAPRLVIPLHDQVVQEDTDFAFNQYVSHDFIDPDGDALTYTVTLDDGSPLPAWLHTVDLGGVKISFNGTPPQDFNGTLAVRITASDGVLQTSDVFNLVFAPVNDAPVLAVPTPNHRVTPGLAFVLALPAGTFTDVDGPGLTYSATRADGTALPGWLGFDPATRSFSGTPPAGFTGLAVTVTASDGLSSAAETFALATGAPLLLNPLADQTLVQGNPWRYSFAADSFLDLDTASLAYTATLADGSALPGWLHFDAATRSFTGTAPAGWSGHADIRVTASDGTNSASDVFALNQLGDFSFRLSGSAWGLNAPSEVHFRFDPLYYEIGNSWSVGFSEDFSAGPLYGGVSASVGFGYNFQAGLLLDLTLRPDSYDLAADFRITETRSTAAQAINSAPFVIVGAVFEDTSHFNVTAADQAFALHAFAGITASIGALLSASVHGGFRFPSIDLGPFGSISLPDVTASVSLDLPIDFLSIGKIEVANGQITMPSNGIIGGVDVNIQSGDPVYDVHLAQKINDDWGKLSFLAPTGFTINEYELLPATTGNIGAMRVSAVSDPIASASADVDKMVTELVKALHPEIDLEKLFHPRLPFETGIGTIGLGVDNDFSLVGDISLKEEMTFTPSVHYVMTTSYGQTVTGQQGDITQFDTPEGEGSFQVDATYTSVATLTTVISLVGTMHFDISLLAAALDVKIGESPIDITFPIATATPVYADTLSIFGITIPVYTNTDLYELDQTRQDSFFLDYEKFRTVAGSGDSFALTTHQVSAEGNDHANVFTGNALDNVINTYGGNDTIDAGAGNDTVDAGAGDDYVFAGPGDDSFTGGAGIDTMDYSAAPGPVTVTLDGFGNDGWGGLDTLTGFENAVGSAFDDLMFGNIDANLFLGGEGADIELGDLGNDTLYGGNGNDSLSGNGGDDVLSGDAGDDWLRGGAGNDVLYGGGGTNDMAGGTGDDIYVVTSATDTVTEAADAGTDTAYVGVNGWAAPANVEIFRLFGQGSSFTAGGSDDIIVVNPLLVSSVDAGGGNDTIWGGGALGHTLNGGAGDDIIRGQDSPATMIGGTGNDQFVISNLGATIVENAGEGIDTAWLAVSGWTNAANVEIARLAAPGAVVLYGSEGDENLVANYTAASRLDGNGGNDTLWGSPYADTLNGGAGDDILRGQGGADIMAGGTGNDQYVVFDAGATVTERPGEGYDIVYFAGTGTFFIGDNVEEARLVADGTGLTGNALNNLLVGNNAGLGSTLSGGGGDDLIFGTAAADTFTGGTGNDTMYSYGGADRFLYDAPGWGVDQIGGFSVAAGAKLRFLAGSGVTAFDQLSLTIAGGNTQVNHGGDVILVFGATLTAGDFLFG</sequence>
<dbReference type="SUPFAM" id="SSF51120">
    <property type="entry name" value="beta-Roll"/>
    <property type="match status" value="5"/>
</dbReference>
<evidence type="ECO:0000256" key="2">
    <source>
        <dbReference type="ARBA" id="ARBA00022525"/>
    </source>
</evidence>
<dbReference type="InterPro" id="IPR011049">
    <property type="entry name" value="Serralysin-like_metalloprot_C"/>
</dbReference>
<dbReference type="SMART" id="SM00736">
    <property type="entry name" value="CADG"/>
    <property type="match status" value="6"/>
</dbReference>
<feature type="domain" description="Dystroglycan-type cadherin-like" evidence="3">
    <location>
        <begin position="498"/>
        <end position="596"/>
    </location>
</feature>
<organism evidence="4 5">
    <name type="scientific">Rhodovarius crocodyli</name>
    <dbReference type="NCBI Taxonomy" id="1979269"/>
    <lineage>
        <taxon>Bacteria</taxon>
        <taxon>Pseudomonadati</taxon>
        <taxon>Pseudomonadota</taxon>
        <taxon>Alphaproteobacteria</taxon>
        <taxon>Acetobacterales</taxon>
        <taxon>Roseomonadaceae</taxon>
        <taxon>Rhodovarius</taxon>
    </lineage>
</organism>
<accession>A0A437MNR9</accession>
<evidence type="ECO:0000259" key="3">
    <source>
        <dbReference type="SMART" id="SM00736"/>
    </source>
</evidence>
<dbReference type="EMBL" id="SACL01000001">
    <property type="protein sequence ID" value="RVT99295.1"/>
    <property type="molecule type" value="Genomic_DNA"/>
</dbReference>
<keyword evidence="5" id="KW-1185">Reference proteome</keyword>
<dbReference type="PROSITE" id="PS00330">
    <property type="entry name" value="HEMOLYSIN_CALCIUM"/>
    <property type="match status" value="1"/>
</dbReference>
<keyword evidence="2" id="KW-0964">Secreted</keyword>
<dbReference type="Proteomes" id="UP000282957">
    <property type="component" value="Unassembled WGS sequence"/>
</dbReference>
<dbReference type="Pfam" id="PF17963">
    <property type="entry name" value="Big_9"/>
    <property type="match status" value="1"/>
</dbReference>
<dbReference type="SUPFAM" id="SSF49313">
    <property type="entry name" value="Cadherin-like"/>
    <property type="match status" value="6"/>
</dbReference>
<feature type="domain" description="Dystroglycan-type cadherin-like" evidence="3">
    <location>
        <begin position="404"/>
        <end position="497"/>
    </location>
</feature>
<name>A0A437MNR9_9PROT</name>
<evidence type="ECO:0000313" key="4">
    <source>
        <dbReference type="EMBL" id="RVT99295.1"/>
    </source>
</evidence>
<dbReference type="Pfam" id="PF05345">
    <property type="entry name" value="He_PIG"/>
    <property type="match status" value="5"/>
</dbReference>
<dbReference type="GO" id="GO:0005576">
    <property type="term" value="C:extracellular region"/>
    <property type="evidence" value="ECO:0007669"/>
    <property type="project" value="UniProtKB-SubCell"/>
</dbReference>
<evidence type="ECO:0000313" key="5">
    <source>
        <dbReference type="Proteomes" id="UP000282957"/>
    </source>
</evidence>
<dbReference type="InterPro" id="IPR050557">
    <property type="entry name" value="RTX_toxin/Mannuronan_C5-epim"/>
</dbReference>
<dbReference type="Pfam" id="PF00353">
    <property type="entry name" value="HemolysinCabind"/>
    <property type="match status" value="7"/>
</dbReference>
<dbReference type="InterPro" id="IPR018511">
    <property type="entry name" value="Hemolysin-typ_Ca-bd_CS"/>
</dbReference>
<proteinExistence type="predicted"/>
<dbReference type="Gene3D" id="2.150.10.10">
    <property type="entry name" value="Serralysin-like metalloprotease, C-terminal"/>
    <property type="match status" value="5"/>
</dbReference>
<reference evidence="4 5" key="1">
    <citation type="submission" date="2019-01" db="EMBL/GenBank/DDBJ databases">
        <authorList>
            <person name="Chen W.-M."/>
        </authorList>
    </citation>
    <scope>NUCLEOTIDE SEQUENCE [LARGE SCALE GENOMIC DNA]</scope>
    <source>
        <strain evidence="4 5">CCP-6</strain>
    </source>
</reference>
<dbReference type="GO" id="GO:0005509">
    <property type="term" value="F:calcium ion binding"/>
    <property type="evidence" value="ECO:0007669"/>
    <property type="project" value="InterPro"/>
</dbReference>
<gene>
    <name evidence="4" type="ORF">EOD42_04145</name>
</gene>
<dbReference type="GO" id="GO:0016020">
    <property type="term" value="C:membrane"/>
    <property type="evidence" value="ECO:0007669"/>
    <property type="project" value="InterPro"/>
</dbReference>
<comment type="subcellular location">
    <subcellularLocation>
        <location evidence="1">Secreted</location>
    </subcellularLocation>
</comment>
<dbReference type="PRINTS" id="PR00313">
    <property type="entry name" value="CABNDNGRPT"/>
</dbReference>
<feature type="domain" description="Dystroglycan-type cadherin-like" evidence="3">
    <location>
        <begin position="7"/>
        <end position="103"/>
    </location>
</feature>
<dbReference type="PANTHER" id="PTHR38340">
    <property type="entry name" value="S-LAYER PROTEIN"/>
    <property type="match status" value="1"/>
</dbReference>
<dbReference type="InterPro" id="IPR015919">
    <property type="entry name" value="Cadherin-like_sf"/>
</dbReference>
<feature type="domain" description="Dystroglycan-type cadherin-like" evidence="3">
    <location>
        <begin position="104"/>
        <end position="202"/>
    </location>
</feature>
<dbReference type="InterPro" id="IPR006644">
    <property type="entry name" value="Cadg"/>
</dbReference>
<dbReference type="OrthoDB" id="7270858at2"/>
<comment type="caution">
    <text evidence="4">The sequence shown here is derived from an EMBL/GenBank/DDBJ whole genome shotgun (WGS) entry which is preliminary data.</text>
</comment>
<dbReference type="InterPro" id="IPR013783">
    <property type="entry name" value="Ig-like_fold"/>
</dbReference>
<dbReference type="InterPro" id="IPR001343">
    <property type="entry name" value="Hemolysn_Ca-bd"/>
</dbReference>